<evidence type="ECO:0000313" key="2">
    <source>
        <dbReference type="Proteomes" id="UP000192980"/>
    </source>
</evidence>
<organism evidence="1 2">
    <name type="scientific">Sphingobacterium psychroaquaticum</name>
    <dbReference type="NCBI Taxonomy" id="561061"/>
    <lineage>
        <taxon>Bacteria</taxon>
        <taxon>Pseudomonadati</taxon>
        <taxon>Bacteroidota</taxon>
        <taxon>Sphingobacteriia</taxon>
        <taxon>Sphingobacteriales</taxon>
        <taxon>Sphingobacteriaceae</taxon>
        <taxon>Sphingobacterium</taxon>
    </lineage>
</organism>
<dbReference type="STRING" id="561061.SAMN05660862_0695"/>
<gene>
    <name evidence="1" type="ORF">SAMN05660862_0695</name>
</gene>
<name>A0A1X7ICU6_9SPHI</name>
<dbReference type="EMBL" id="FXAU01000001">
    <property type="protein sequence ID" value="SMG12494.1"/>
    <property type="molecule type" value="Genomic_DNA"/>
</dbReference>
<protein>
    <submittedName>
        <fullName evidence="1">Uncharacterized protein</fullName>
    </submittedName>
</protein>
<accession>A0A1X7ICU6</accession>
<evidence type="ECO:0000313" key="1">
    <source>
        <dbReference type="EMBL" id="SMG12494.1"/>
    </source>
</evidence>
<sequence length="84" mass="9433">MYVRFVLIPIFFVRRSVVDAYMSMHDDALSLSGSLRRYNYAAMSFGFAIIADADATKCIGDTLTFLVGVTHHVDGCFSFLRNKV</sequence>
<keyword evidence="2" id="KW-1185">Reference proteome</keyword>
<dbReference type="RefSeq" id="WP_144036490.1">
    <property type="nucleotide sequence ID" value="NZ_FXAU01000001.1"/>
</dbReference>
<dbReference type="AlphaFoldDB" id="A0A1X7ICU6"/>
<reference evidence="1 2" key="1">
    <citation type="submission" date="2017-04" db="EMBL/GenBank/DDBJ databases">
        <authorList>
            <person name="Afonso C.L."/>
            <person name="Miller P.J."/>
            <person name="Scott M.A."/>
            <person name="Spackman E."/>
            <person name="Goraichik I."/>
            <person name="Dimitrov K.M."/>
            <person name="Suarez D.L."/>
            <person name="Swayne D.E."/>
        </authorList>
    </citation>
    <scope>NUCLEOTIDE SEQUENCE [LARGE SCALE GENOMIC DNA]</scope>
    <source>
        <strain evidence="1 2">DSM 22418</strain>
    </source>
</reference>
<proteinExistence type="predicted"/>
<dbReference type="Proteomes" id="UP000192980">
    <property type="component" value="Unassembled WGS sequence"/>
</dbReference>